<name>A0A2K1L1D2_PHYPA</name>
<sequence>MLPFFGPFRLSILPVVELTGFEMLQPSTWSVCLSATFRKEFTEMKPILLLLALHCIALWSCSILRSLLRLLPWAAAWTH</sequence>
<dbReference type="Proteomes" id="UP000006727">
    <property type="component" value="Chromosome 2"/>
</dbReference>
<feature type="transmembrane region" description="Helical" evidence="1">
    <location>
        <begin position="47"/>
        <end position="68"/>
    </location>
</feature>
<evidence type="ECO:0000256" key="1">
    <source>
        <dbReference type="SAM" id="Phobius"/>
    </source>
</evidence>
<keyword evidence="1" id="KW-0812">Transmembrane</keyword>
<reference evidence="2 4" key="2">
    <citation type="journal article" date="2018" name="Plant J.">
        <title>The Physcomitrella patens chromosome-scale assembly reveals moss genome structure and evolution.</title>
        <authorList>
            <person name="Lang D."/>
            <person name="Ullrich K.K."/>
            <person name="Murat F."/>
            <person name="Fuchs J."/>
            <person name="Jenkins J."/>
            <person name="Haas F.B."/>
            <person name="Piednoel M."/>
            <person name="Gundlach H."/>
            <person name="Van Bel M."/>
            <person name="Meyberg R."/>
            <person name="Vives C."/>
            <person name="Morata J."/>
            <person name="Symeonidi A."/>
            <person name="Hiss M."/>
            <person name="Muchero W."/>
            <person name="Kamisugi Y."/>
            <person name="Saleh O."/>
            <person name="Blanc G."/>
            <person name="Decker E.L."/>
            <person name="van Gessel N."/>
            <person name="Grimwood J."/>
            <person name="Hayes R.D."/>
            <person name="Graham S.W."/>
            <person name="Gunter L.E."/>
            <person name="McDaniel S.F."/>
            <person name="Hoernstein S.N.W."/>
            <person name="Larsson A."/>
            <person name="Li F.W."/>
            <person name="Perroud P.F."/>
            <person name="Phillips J."/>
            <person name="Ranjan P."/>
            <person name="Rokshar D.S."/>
            <person name="Rothfels C.J."/>
            <person name="Schneider L."/>
            <person name="Shu S."/>
            <person name="Stevenson D.W."/>
            <person name="Thummler F."/>
            <person name="Tillich M."/>
            <person name="Villarreal Aguilar J.C."/>
            <person name="Widiez T."/>
            <person name="Wong G.K."/>
            <person name="Wymore A."/>
            <person name="Zhang Y."/>
            <person name="Zimmer A.D."/>
            <person name="Quatrano R.S."/>
            <person name="Mayer K.F.X."/>
            <person name="Goodstein D."/>
            <person name="Casacuberta J.M."/>
            <person name="Vandepoele K."/>
            <person name="Reski R."/>
            <person name="Cuming A.C."/>
            <person name="Tuskan G.A."/>
            <person name="Maumus F."/>
            <person name="Salse J."/>
            <person name="Schmutz J."/>
            <person name="Rensing S.A."/>
        </authorList>
    </citation>
    <scope>NUCLEOTIDE SEQUENCE [LARGE SCALE GENOMIC DNA]</scope>
    <source>
        <strain evidence="3 4">cv. Gransden 2004</strain>
    </source>
</reference>
<reference evidence="2 4" key="1">
    <citation type="journal article" date="2008" name="Science">
        <title>The Physcomitrella genome reveals evolutionary insights into the conquest of land by plants.</title>
        <authorList>
            <person name="Rensing S."/>
            <person name="Lang D."/>
            <person name="Zimmer A."/>
            <person name="Terry A."/>
            <person name="Salamov A."/>
            <person name="Shapiro H."/>
            <person name="Nishiyama T."/>
            <person name="Perroud P.-F."/>
            <person name="Lindquist E."/>
            <person name="Kamisugi Y."/>
            <person name="Tanahashi T."/>
            <person name="Sakakibara K."/>
            <person name="Fujita T."/>
            <person name="Oishi K."/>
            <person name="Shin-I T."/>
            <person name="Kuroki Y."/>
            <person name="Toyoda A."/>
            <person name="Suzuki Y."/>
            <person name="Hashimoto A."/>
            <person name="Yamaguchi K."/>
            <person name="Sugano A."/>
            <person name="Kohara Y."/>
            <person name="Fujiyama A."/>
            <person name="Anterola A."/>
            <person name="Aoki S."/>
            <person name="Ashton N."/>
            <person name="Barbazuk W.B."/>
            <person name="Barker E."/>
            <person name="Bennetzen J."/>
            <person name="Bezanilla M."/>
            <person name="Blankenship R."/>
            <person name="Cho S.H."/>
            <person name="Dutcher S."/>
            <person name="Estelle M."/>
            <person name="Fawcett J.A."/>
            <person name="Gundlach H."/>
            <person name="Hanada K."/>
            <person name="Heyl A."/>
            <person name="Hicks K.A."/>
            <person name="Hugh J."/>
            <person name="Lohr M."/>
            <person name="Mayer K."/>
            <person name="Melkozernov A."/>
            <person name="Murata T."/>
            <person name="Nelson D."/>
            <person name="Pils B."/>
            <person name="Prigge M."/>
            <person name="Reiss B."/>
            <person name="Renner T."/>
            <person name="Rombauts S."/>
            <person name="Rushton P."/>
            <person name="Sanderfoot A."/>
            <person name="Schween G."/>
            <person name="Shiu S.-H."/>
            <person name="Stueber K."/>
            <person name="Theodoulou F.L."/>
            <person name="Tu H."/>
            <person name="Van de Peer Y."/>
            <person name="Verrier P.J."/>
            <person name="Waters E."/>
            <person name="Wood A."/>
            <person name="Yang L."/>
            <person name="Cove D."/>
            <person name="Cuming A."/>
            <person name="Hasebe M."/>
            <person name="Lucas S."/>
            <person name="Mishler D.B."/>
            <person name="Reski R."/>
            <person name="Grigoriev I."/>
            <person name="Quatrano R.S."/>
            <person name="Boore J.L."/>
        </authorList>
    </citation>
    <scope>NUCLEOTIDE SEQUENCE [LARGE SCALE GENOMIC DNA]</scope>
    <source>
        <strain evidence="3 4">cv. Gransden 2004</strain>
    </source>
</reference>
<protein>
    <submittedName>
        <fullName evidence="2 3">Uncharacterized protein</fullName>
    </submittedName>
</protein>
<dbReference type="InParanoid" id="A0A2K1L1D2"/>
<evidence type="ECO:0000313" key="2">
    <source>
        <dbReference type="EMBL" id="PNR59839.1"/>
    </source>
</evidence>
<proteinExistence type="predicted"/>
<evidence type="ECO:0000313" key="4">
    <source>
        <dbReference type="Proteomes" id="UP000006727"/>
    </source>
</evidence>
<dbReference type="Gramene" id="Pp3c2_13570V3.1">
    <property type="protein sequence ID" value="Pp3c2_13570V3.1"/>
    <property type="gene ID" value="Pp3c2_13570"/>
</dbReference>
<evidence type="ECO:0000313" key="3">
    <source>
        <dbReference type="EnsemblPlants" id="Pp3c2_13570V3.1"/>
    </source>
</evidence>
<keyword evidence="4" id="KW-1185">Reference proteome</keyword>
<keyword evidence="1" id="KW-0472">Membrane</keyword>
<organism evidence="2">
    <name type="scientific">Physcomitrium patens</name>
    <name type="common">Spreading-leaved earth moss</name>
    <name type="synonym">Physcomitrella patens</name>
    <dbReference type="NCBI Taxonomy" id="3218"/>
    <lineage>
        <taxon>Eukaryota</taxon>
        <taxon>Viridiplantae</taxon>
        <taxon>Streptophyta</taxon>
        <taxon>Embryophyta</taxon>
        <taxon>Bryophyta</taxon>
        <taxon>Bryophytina</taxon>
        <taxon>Bryopsida</taxon>
        <taxon>Funariidae</taxon>
        <taxon>Funariales</taxon>
        <taxon>Funariaceae</taxon>
        <taxon>Physcomitrium</taxon>
    </lineage>
</organism>
<accession>A0A2K1L1D2</accession>
<dbReference type="AlphaFoldDB" id="A0A2K1L1D2"/>
<gene>
    <name evidence="2" type="ORF">PHYPA_002631</name>
</gene>
<dbReference type="EnsemblPlants" id="Pp3c2_13570V3.1">
    <property type="protein sequence ID" value="Pp3c2_13570V3.1"/>
    <property type="gene ID" value="Pp3c2_13570"/>
</dbReference>
<dbReference type="EMBL" id="ABEU02000002">
    <property type="protein sequence ID" value="PNR59839.1"/>
    <property type="molecule type" value="Genomic_DNA"/>
</dbReference>
<keyword evidence="1" id="KW-1133">Transmembrane helix</keyword>
<reference evidence="3" key="3">
    <citation type="submission" date="2020-12" db="UniProtKB">
        <authorList>
            <consortium name="EnsemblPlants"/>
        </authorList>
    </citation>
    <scope>IDENTIFICATION</scope>
</reference>